<dbReference type="CDD" id="cd08556">
    <property type="entry name" value="GDPD"/>
    <property type="match status" value="1"/>
</dbReference>
<keyword evidence="4" id="KW-1185">Reference proteome</keyword>
<dbReference type="InterPro" id="IPR030395">
    <property type="entry name" value="GP_PDE_dom"/>
</dbReference>
<keyword evidence="3" id="KW-0378">Hydrolase</keyword>
<feature type="domain" description="GP-PDE" evidence="2">
    <location>
        <begin position="177"/>
        <end position="418"/>
    </location>
</feature>
<keyword evidence="1" id="KW-0732">Signal</keyword>
<dbReference type="PANTHER" id="PTHR46211:SF14">
    <property type="entry name" value="GLYCEROPHOSPHODIESTER PHOSPHODIESTERASE"/>
    <property type="match status" value="1"/>
</dbReference>
<dbReference type="PANTHER" id="PTHR46211">
    <property type="entry name" value="GLYCEROPHOSPHORYL DIESTER PHOSPHODIESTERASE"/>
    <property type="match status" value="1"/>
</dbReference>
<dbReference type="eggNOG" id="COG0584">
    <property type="taxonomic scope" value="Bacteria"/>
</dbReference>
<evidence type="ECO:0000313" key="3">
    <source>
        <dbReference type="EMBL" id="CCH00821.1"/>
    </source>
</evidence>
<dbReference type="PATRIC" id="fig|1166018.3.peg.4581"/>
<proteinExistence type="predicted"/>
<dbReference type="InterPro" id="IPR017946">
    <property type="entry name" value="PLC-like_Pdiesterase_TIM-brl"/>
</dbReference>
<protein>
    <submittedName>
        <fullName evidence="3">Glycerophosphodiester phosphodiesterase 1</fullName>
        <ecNumber evidence="3">3.1.4.44</ecNumber>
    </submittedName>
</protein>
<feature type="chain" id="PRO_5003631309" evidence="1">
    <location>
        <begin position="26"/>
        <end position="422"/>
    </location>
</feature>
<evidence type="ECO:0000313" key="4">
    <source>
        <dbReference type="Proteomes" id="UP000011058"/>
    </source>
</evidence>
<gene>
    <name evidence="3" type="primary">GDE1</name>
    <name evidence="3" type="ORF">FAES_2812</name>
</gene>
<dbReference type="AlphaFoldDB" id="I0K9L8"/>
<dbReference type="PROSITE" id="PS51704">
    <property type="entry name" value="GP_PDE"/>
    <property type="match status" value="1"/>
</dbReference>
<dbReference type="KEGG" id="fae:FAES_2812"/>
<dbReference type="RefSeq" id="WP_015331920.1">
    <property type="nucleotide sequence ID" value="NC_020054.1"/>
</dbReference>
<dbReference type="SUPFAM" id="SSF51695">
    <property type="entry name" value="PLC-like phosphodiesterases"/>
    <property type="match status" value="1"/>
</dbReference>
<sequence>MLMRSCLLNLASLWLLVMGCRPVYEAPIPYDFSNKPGSGPFRTGIRRSMEGVYAVSGGTDTFGEQVVLRWSAVNDGVDSVHTLSILTGVSVGFFNLEIDQTSDSLRLTGFWRTLTNQGTGQAALQLVRKRGGSLLPFNATPQAGDTLALRGTFDTGTGTPARSITLMYRRPLNPKPFEIIAHRGGGRTADLLGVSENSLAILRRAARFGATGVEIDVRYTKDSIPVLYHDNRLNQRLIQKNGLSGGISDYTFEQLQTSFPLLYGERIPTLEQALQTIVDNTDLQFVWIDAKFSGPMDRVQALQQRFNERARLRGRRLQIVIGLPSTDAVAAYRALPNKANTPVLCELDPALVRELGAAVWAPRWTLGPQTDEVRAMQAEGRRVFVWTLDDAPFIEKFVKQANLNGILSNYAPAVAYYHYTAP</sequence>
<dbReference type="Gene3D" id="3.20.20.190">
    <property type="entry name" value="Phosphatidylinositol (PI) phosphodiesterase"/>
    <property type="match status" value="1"/>
</dbReference>
<dbReference type="Pfam" id="PF03009">
    <property type="entry name" value="GDPD"/>
    <property type="match status" value="1"/>
</dbReference>
<reference evidence="3 4" key="1">
    <citation type="journal article" date="2012" name="J. Bacteriol.">
        <title>Genome Sequence of Fibrella aestuarina BUZ 2T, a Filamentous Marine Bacterium.</title>
        <authorList>
            <person name="Filippini M."/>
            <person name="Qi W."/>
            <person name="Blom J."/>
            <person name="Goesmann A."/>
            <person name="Smits T.H."/>
            <person name="Bagheri H.C."/>
        </authorList>
    </citation>
    <scope>NUCLEOTIDE SEQUENCE [LARGE SCALE GENOMIC DNA]</scope>
    <source>
        <strain evidence="4">BUZ 2T</strain>
    </source>
</reference>
<accession>I0K9L8</accession>
<dbReference type="EMBL" id="HE796683">
    <property type="protein sequence ID" value="CCH00821.1"/>
    <property type="molecule type" value="Genomic_DNA"/>
</dbReference>
<organism evidence="3 4">
    <name type="scientific">Fibrella aestuarina BUZ 2</name>
    <dbReference type="NCBI Taxonomy" id="1166018"/>
    <lineage>
        <taxon>Bacteria</taxon>
        <taxon>Pseudomonadati</taxon>
        <taxon>Bacteroidota</taxon>
        <taxon>Cytophagia</taxon>
        <taxon>Cytophagales</taxon>
        <taxon>Spirosomataceae</taxon>
        <taxon>Fibrella</taxon>
    </lineage>
</organism>
<dbReference type="STRING" id="1166018.FAES_2812"/>
<evidence type="ECO:0000259" key="2">
    <source>
        <dbReference type="PROSITE" id="PS51704"/>
    </source>
</evidence>
<dbReference type="HOGENOM" id="CLU_637355_0_0_10"/>
<name>I0K9L8_9BACT</name>
<evidence type="ECO:0000256" key="1">
    <source>
        <dbReference type="SAM" id="SignalP"/>
    </source>
</evidence>
<dbReference type="Proteomes" id="UP000011058">
    <property type="component" value="Chromosome"/>
</dbReference>
<dbReference type="PROSITE" id="PS51257">
    <property type="entry name" value="PROKAR_LIPOPROTEIN"/>
    <property type="match status" value="1"/>
</dbReference>
<feature type="signal peptide" evidence="1">
    <location>
        <begin position="1"/>
        <end position="25"/>
    </location>
</feature>
<dbReference type="EC" id="3.1.4.44" evidence="3"/>
<dbReference type="GO" id="GO:0047395">
    <property type="term" value="F:glycerophosphoinositol glycerophosphodiesterase activity"/>
    <property type="evidence" value="ECO:0007669"/>
    <property type="project" value="UniProtKB-EC"/>
</dbReference>
<dbReference type="GO" id="GO:0006629">
    <property type="term" value="P:lipid metabolic process"/>
    <property type="evidence" value="ECO:0007669"/>
    <property type="project" value="InterPro"/>
</dbReference>